<gene>
    <name evidence="3" type="primary">107980959</name>
</gene>
<proteinExistence type="predicted"/>
<evidence type="ECO:0000256" key="2">
    <source>
        <dbReference type="SAM" id="MobiDB-lite"/>
    </source>
</evidence>
<feature type="region of interest" description="Disordered" evidence="2">
    <location>
        <begin position="622"/>
        <end position="646"/>
    </location>
</feature>
<dbReference type="InParanoid" id="A0A7M7J2Y3"/>
<evidence type="ECO:0000313" key="4">
    <source>
        <dbReference type="Proteomes" id="UP000002358"/>
    </source>
</evidence>
<keyword evidence="1" id="KW-0175">Coiled coil</keyword>
<dbReference type="EnsemblMetazoa" id="XM_016984657">
    <property type="protein sequence ID" value="XP_016840146"/>
    <property type="gene ID" value="LOC107980959"/>
</dbReference>
<protein>
    <recommendedName>
        <fullName evidence="5">G domain-containing protein</fullName>
    </recommendedName>
</protein>
<dbReference type="OMA" id="CSETHIV"/>
<dbReference type="Proteomes" id="UP000002358">
    <property type="component" value="Chromosome 3"/>
</dbReference>
<dbReference type="KEGG" id="nvi:107980959"/>
<sequence length="1907" mass="214738">MLIEEASRADAKGGTVQDILDLLQEGESNIIYGTNKDVILLLGTTGSGKSTFTQFIAGYDYNLISEETRKNSHEYIIIDKNGKVGNSTFTSQTIFPDLVLDTETSAAFYDCPGFSDTRSPAHDIAATYFIKKVLDHAERVKLVFTTNYPSVREGVDRQALLTLVKNAVEMIKYVKKFDNSIALIVTKVDNIYDTEENENGGITATLRPDESIVESIANFLKQFKDYLQSQTSGKGLDNSKAVEFVDALLHQKDGKYTNIGLFRRPNKAGVLTSIKLLQSRKPALKKIIHENILYNAYNTNDFGYTISADSQNHLYDLITKINENIVTGILNIGQEIEKNYKSQEEPTSDIKNLYNTFRLGYDALSATKTSALSVTEPQQLLKMITKNVIDLDISISKENFQNITNHGEYLKFIKTIDRTSNVMKPTEWAQALTNVVGYLDDSQRWYSFLNNFYDILSKYDVQQDYRQYSSSVDSLKYQIGINENNSQLVLAQLKQFLDKINKEESEKQYPNIKDVKLNKPKLKILTDLLNLALKYNVDSSCKDNNLIIKGQFIRLKDISSANCEKPKVVKIFALNKVFIDTDLDKTGEQVQLSIIAPKWEVIGSPSIILNGSPGSSLNPGKAKNAIAPGAAGDDGKPGEPGGPTGHFLSIAQNVVNGEYLKLSIVGGQGGPGQEGGDGKEGKDGTVPGVPRNGADPSWGPGFAVNDEILIDKYWRDLGENHIVWYWEWHSRWWVRGQDCIDGGNGGSGGVGGKGGKSVDAVVVNLVKSPEFAISNHKGDTGTGGSGGKGARGGSKRGQLLTLYGHSLQLKSIWGDPTPSYKYTVVSREDLKQCSSGRYGNTGKNDKNIKEPAEVVLSQLPSVAVNDYKNYLRDNLSNSVIESFLRKFLDDLERHKSVEMLYNVFGFVNELQGLEDQFYTLRKKLSLLPFYKSLSNRISEYTDKLYKNNELKDDNKKVLGYLYTATLSKIYSINNNAGSNLVMDLPEYLKLTIKEINRLKDVGNIAAISEEQTKYQKEIVKKINEAQSFVETQINPEINNVFYQIDHQIELLIDEIIALQNAAQVEKQKLEEQQRQLEDTLALKMLFGIPKMASQFLSFLGPVGAAAGAVIGGGIMVTESLVLDPSSTAGSETIAALPAAVKNSLSKLTEQLKEQQALFKEQLADSQKELKDFTNNKPAADIKDMKDIEKKVEETKNELEKEMAQGSFLDPEAVDKMYNMRKEVAGLLEKKKDILEKLKPGQEAKINQQLKMVKRIQDIVSAVQIPIDFYNKIKKDQAKINELSLAIKRADEKMRQLMIYEQSIYSTMIPICKNIENKVNDMESNLQGKSHSALDISKWQIQSTLRDIKLEMQKMTKGFKIQEDLSRCIEKLEEGMTIMINMYDRIEDYHDKAELADYIANINSNRANQITISNPVLRHEVDNLRWIIQSNLVLAKYQTGMDAFRQHIYPFAEYFLQEFDLPTSLQSNDTNSLVAKTDEQMTVLRSKLIESKITITDYDKVRWSNVLFDGGENNLPPFFVWKSSKNKNAIKNLLEGKEITMKADVKEGLNRNAIKFNRVKINFKLANETMQNELNKQLEAFQVEMIHLGTSYYRCENKFYTIPSTNQTITYTFARDENGDPKNSNDVYKKLEKHEPVLSPYTLWNLKISLFDQSRGFLFNALEKYKDAEIDLELVGKGQYVERGIDVCNNDLNKYYAADETIFEIDHNIDLPKKQQFLPVIRAIKSISTLSKINAKHLTRKRRSVDEHQESARDYNTNSFATSGASSSVKSSFINNIFNLIGSGLVAYEYLIPINKIGQWFKTGEKIDDVYHDFKPLDVAVPETLNRLNPQTLDSELPVASNLFINQESSTVGSSPSVLMFCNNGNLLLLDMIARRKSGIKYQHTDFVVDQKPDSEFAQNLAYRAYAP</sequence>
<dbReference type="OrthoDB" id="2386367at2759"/>
<feature type="compositionally biased region" description="Gly residues" evidence="2">
    <location>
        <begin position="666"/>
        <end position="675"/>
    </location>
</feature>
<dbReference type="InterPro" id="IPR027417">
    <property type="entry name" value="P-loop_NTPase"/>
</dbReference>
<feature type="coiled-coil region" evidence="1">
    <location>
        <begin position="1048"/>
        <end position="1082"/>
    </location>
</feature>
<keyword evidence="4" id="KW-1185">Reference proteome</keyword>
<dbReference type="Gene3D" id="3.40.50.300">
    <property type="entry name" value="P-loop containing nucleotide triphosphate hydrolases"/>
    <property type="match status" value="1"/>
</dbReference>
<evidence type="ECO:0000313" key="3">
    <source>
        <dbReference type="EnsemblMetazoa" id="XP_016840146"/>
    </source>
</evidence>
<reference evidence="3" key="1">
    <citation type="submission" date="2021-01" db="UniProtKB">
        <authorList>
            <consortium name="EnsemblMetazoa"/>
        </authorList>
    </citation>
    <scope>IDENTIFICATION</scope>
</reference>
<name>A0A7M7J2Y3_NASVI</name>
<dbReference type="SUPFAM" id="SSF52540">
    <property type="entry name" value="P-loop containing nucleoside triphosphate hydrolases"/>
    <property type="match status" value="1"/>
</dbReference>
<feature type="compositionally biased region" description="Gly residues" evidence="2">
    <location>
        <begin position="780"/>
        <end position="792"/>
    </location>
</feature>
<feature type="coiled-coil region" evidence="1">
    <location>
        <begin position="1144"/>
        <end position="1204"/>
    </location>
</feature>
<feature type="region of interest" description="Disordered" evidence="2">
    <location>
        <begin position="666"/>
        <end position="698"/>
    </location>
</feature>
<evidence type="ECO:0000256" key="1">
    <source>
        <dbReference type="SAM" id="Coils"/>
    </source>
</evidence>
<evidence type="ECO:0008006" key="5">
    <source>
        <dbReference type="Google" id="ProtNLM"/>
    </source>
</evidence>
<feature type="region of interest" description="Disordered" evidence="2">
    <location>
        <begin position="773"/>
        <end position="794"/>
    </location>
</feature>
<organism evidence="3 4">
    <name type="scientific">Nasonia vitripennis</name>
    <name type="common">Parasitic wasp</name>
    <dbReference type="NCBI Taxonomy" id="7425"/>
    <lineage>
        <taxon>Eukaryota</taxon>
        <taxon>Metazoa</taxon>
        <taxon>Ecdysozoa</taxon>
        <taxon>Arthropoda</taxon>
        <taxon>Hexapoda</taxon>
        <taxon>Insecta</taxon>
        <taxon>Pterygota</taxon>
        <taxon>Neoptera</taxon>
        <taxon>Endopterygota</taxon>
        <taxon>Hymenoptera</taxon>
        <taxon>Apocrita</taxon>
        <taxon>Proctotrupomorpha</taxon>
        <taxon>Chalcidoidea</taxon>
        <taxon>Pteromalidae</taxon>
        <taxon>Pteromalinae</taxon>
        <taxon>Nasonia</taxon>
    </lineage>
</organism>
<accession>A0A7M7J2Y3</accession>